<dbReference type="RefSeq" id="XP_001831705.2">
    <property type="nucleotide sequence ID" value="XM_001831653.2"/>
</dbReference>
<feature type="compositionally biased region" description="Basic and acidic residues" evidence="6">
    <location>
        <begin position="161"/>
        <end position="170"/>
    </location>
</feature>
<evidence type="ECO:0000313" key="8">
    <source>
        <dbReference type="Proteomes" id="UP000001861"/>
    </source>
</evidence>
<evidence type="ECO:0000256" key="4">
    <source>
        <dbReference type="ARBA" id="ARBA00023163"/>
    </source>
</evidence>
<dbReference type="OrthoDB" id="70376at2759"/>
<dbReference type="Pfam" id="PF08598">
    <property type="entry name" value="Sds3"/>
    <property type="match status" value="1"/>
</dbReference>
<comment type="subcellular location">
    <subcellularLocation>
        <location evidence="1">Nucleus</location>
    </subcellularLocation>
</comment>
<feature type="compositionally biased region" description="Polar residues" evidence="6">
    <location>
        <begin position="247"/>
        <end position="256"/>
    </location>
</feature>
<evidence type="ECO:0000256" key="1">
    <source>
        <dbReference type="ARBA" id="ARBA00004123"/>
    </source>
</evidence>
<feature type="region of interest" description="Disordered" evidence="6">
    <location>
        <begin position="247"/>
        <end position="287"/>
    </location>
</feature>
<dbReference type="eggNOG" id="ENOG502S8KV">
    <property type="taxonomic scope" value="Eukaryota"/>
</dbReference>
<evidence type="ECO:0000256" key="6">
    <source>
        <dbReference type="SAM" id="MobiDB-lite"/>
    </source>
</evidence>
<evidence type="ECO:0000256" key="2">
    <source>
        <dbReference type="ARBA" id="ARBA00022491"/>
    </source>
</evidence>
<keyword evidence="3" id="KW-0805">Transcription regulation</keyword>
<dbReference type="InterPro" id="IPR013907">
    <property type="entry name" value="Sds3"/>
</dbReference>
<keyword evidence="4" id="KW-0804">Transcription</keyword>
<evidence type="ECO:0008006" key="9">
    <source>
        <dbReference type="Google" id="ProtNLM"/>
    </source>
</evidence>
<sequence>MPPQPGVFPINYSGASHKGRHAPYPDVDMAPPYHQAGPSSRLHEDGKKEKRRKDISGKVGKEIHDRREDARHFSETISALHSTSLQLSMRPETNAMFKLRLYPLSLERSALLAQVEFEEKYAIECAEQAYNEERDRVEEEYKRGRERVRERLLEGIEDRRRRAREEKDGEGTVGDAALDSHSRPPITRKLRNKMGTSPPPTPHGALGAAQVNGPSGISHLPITSGPFLNPHSLSVDEIPSPFPLALTSTTTPSNANPIGGTGGGTTNGRRRPKGGGAHQHQNIGGLGKSIAMLGASKDNEIESDLGDIRRGNKRRRAVQMGKSS</sequence>
<keyword evidence="2" id="KW-0678">Repressor</keyword>
<dbReference type="KEGG" id="cci:CC1G_12225"/>
<dbReference type="InParanoid" id="A8NA49"/>
<keyword evidence="8" id="KW-1185">Reference proteome</keyword>
<organism evidence="7 8">
    <name type="scientific">Coprinopsis cinerea (strain Okayama-7 / 130 / ATCC MYA-4618 / FGSC 9003)</name>
    <name type="common">Inky cap fungus</name>
    <name type="synonym">Hormographiella aspergillata</name>
    <dbReference type="NCBI Taxonomy" id="240176"/>
    <lineage>
        <taxon>Eukaryota</taxon>
        <taxon>Fungi</taxon>
        <taxon>Dikarya</taxon>
        <taxon>Basidiomycota</taxon>
        <taxon>Agaricomycotina</taxon>
        <taxon>Agaricomycetes</taxon>
        <taxon>Agaricomycetidae</taxon>
        <taxon>Agaricales</taxon>
        <taxon>Agaricineae</taxon>
        <taxon>Psathyrellaceae</taxon>
        <taxon>Coprinopsis</taxon>
    </lineage>
</organism>
<dbReference type="AlphaFoldDB" id="A8NA49"/>
<evidence type="ECO:0000256" key="3">
    <source>
        <dbReference type="ARBA" id="ARBA00023015"/>
    </source>
</evidence>
<accession>A8NA49</accession>
<protein>
    <recommendedName>
        <fullName evidence="9">Centrosomal protein ATPase</fullName>
    </recommendedName>
</protein>
<keyword evidence="5" id="KW-0539">Nucleus</keyword>
<dbReference type="VEuPathDB" id="FungiDB:CC1G_12225"/>
<evidence type="ECO:0000256" key="5">
    <source>
        <dbReference type="ARBA" id="ARBA00023242"/>
    </source>
</evidence>
<dbReference type="GO" id="GO:0010468">
    <property type="term" value="P:regulation of gene expression"/>
    <property type="evidence" value="ECO:0007669"/>
    <property type="project" value="UniProtKB-ARBA"/>
</dbReference>
<feature type="region of interest" description="Disordered" evidence="6">
    <location>
        <begin position="303"/>
        <end position="324"/>
    </location>
</feature>
<dbReference type="OMA" id="THNTRKL"/>
<proteinExistence type="predicted"/>
<name>A8NA49_COPC7</name>
<feature type="region of interest" description="Disordered" evidence="6">
    <location>
        <begin position="1"/>
        <end position="68"/>
    </location>
</feature>
<evidence type="ECO:0000313" key="7">
    <source>
        <dbReference type="EMBL" id="EAU90114.2"/>
    </source>
</evidence>
<feature type="compositionally biased region" description="Basic and acidic residues" evidence="6">
    <location>
        <begin position="41"/>
        <end position="68"/>
    </location>
</feature>
<dbReference type="GeneID" id="6008176"/>
<dbReference type="Proteomes" id="UP000001861">
    <property type="component" value="Unassembled WGS sequence"/>
</dbReference>
<gene>
    <name evidence="7" type="ORF">CC1G_12225</name>
</gene>
<feature type="region of interest" description="Disordered" evidence="6">
    <location>
        <begin position="161"/>
        <end position="210"/>
    </location>
</feature>
<comment type="caution">
    <text evidence="7">The sequence shown here is derived from an EMBL/GenBank/DDBJ whole genome shotgun (WGS) entry which is preliminary data.</text>
</comment>
<dbReference type="SMART" id="SM01401">
    <property type="entry name" value="Sds3"/>
    <property type="match status" value="1"/>
</dbReference>
<dbReference type="HOGENOM" id="CLU_071644_0_0_1"/>
<dbReference type="EMBL" id="AACS02000007">
    <property type="protein sequence ID" value="EAU90114.2"/>
    <property type="molecule type" value="Genomic_DNA"/>
</dbReference>
<dbReference type="GO" id="GO:0005654">
    <property type="term" value="C:nucleoplasm"/>
    <property type="evidence" value="ECO:0007669"/>
    <property type="project" value="UniProtKB-ARBA"/>
</dbReference>
<reference evidence="7 8" key="1">
    <citation type="journal article" date="2010" name="Proc. Natl. Acad. Sci. U.S.A.">
        <title>Insights into evolution of multicellular fungi from the assembled chromosomes of the mushroom Coprinopsis cinerea (Coprinus cinereus).</title>
        <authorList>
            <person name="Stajich J.E."/>
            <person name="Wilke S.K."/>
            <person name="Ahren D."/>
            <person name="Au C.H."/>
            <person name="Birren B.W."/>
            <person name="Borodovsky M."/>
            <person name="Burns C."/>
            <person name="Canback B."/>
            <person name="Casselton L.A."/>
            <person name="Cheng C.K."/>
            <person name="Deng J."/>
            <person name="Dietrich F.S."/>
            <person name="Fargo D.C."/>
            <person name="Farman M.L."/>
            <person name="Gathman A.C."/>
            <person name="Goldberg J."/>
            <person name="Guigo R."/>
            <person name="Hoegger P.J."/>
            <person name="Hooker J.B."/>
            <person name="Huggins A."/>
            <person name="James T.Y."/>
            <person name="Kamada T."/>
            <person name="Kilaru S."/>
            <person name="Kodira C."/>
            <person name="Kues U."/>
            <person name="Kupfer D."/>
            <person name="Kwan H.S."/>
            <person name="Lomsadze A."/>
            <person name="Li W."/>
            <person name="Lilly W.W."/>
            <person name="Ma L.J."/>
            <person name="Mackey A.J."/>
            <person name="Manning G."/>
            <person name="Martin F."/>
            <person name="Muraguchi H."/>
            <person name="Natvig D.O."/>
            <person name="Palmerini H."/>
            <person name="Ramesh M.A."/>
            <person name="Rehmeyer C.J."/>
            <person name="Roe B.A."/>
            <person name="Shenoy N."/>
            <person name="Stanke M."/>
            <person name="Ter-Hovhannisyan V."/>
            <person name="Tunlid A."/>
            <person name="Velagapudi R."/>
            <person name="Vision T.J."/>
            <person name="Zeng Q."/>
            <person name="Zolan M.E."/>
            <person name="Pukkila P.J."/>
        </authorList>
    </citation>
    <scope>NUCLEOTIDE SEQUENCE [LARGE SCALE GENOMIC DNA]</scope>
    <source>
        <strain evidence="8">Okayama-7 / 130 / ATCC MYA-4618 / FGSC 9003</strain>
    </source>
</reference>